<evidence type="ECO:0000313" key="2">
    <source>
        <dbReference type="EMBL" id="REE86115.1"/>
    </source>
</evidence>
<name>A0A3D9S6R7_9BACL</name>
<dbReference type="RefSeq" id="WP_116189140.1">
    <property type="nucleotide sequence ID" value="NZ_QTTN01000011.1"/>
</dbReference>
<evidence type="ECO:0000256" key="1">
    <source>
        <dbReference type="SAM" id="MobiDB-lite"/>
    </source>
</evidence>
<gene>
    <name evidence="2" type="ORF">A8990_11111</name>
</gene>
<reference evidence="2 3" key="1">
    <citation type="submission" date="2018-08" db="EMBL/GenBank/DDBJ databases">
        <title>Genomic Encyclopedia of Type Strains, Phase III (KMG-III): the genomes of soil and plant-associated and newly described type strains.</title>
        <authorList>
            <person name="Whitman W."/>
        </authorList>
    </citation>
    <scope>NUCLEOTIDE SEQUENCE [LARGE SCALE GENOMIC DNA]</scope>
    <source>
        <strain evidence="2 3">CGMCC 1.10966</strain>
    </source>
</reference>
<sequence length="88" mass="10286">MHQHNNTYTTEKLWKYQQQELERNIRKSEQVREAKAKRKAEKEQKAASAGGAAGRFKLPSYLSRWLLAKTEKTPDCSEQKRGEQLHAE</sequence>
<proteinExistence type="predicted"/>
<accession>A0A3D9S6R7</accession>
<keyword evidence="3" id="KW-1185">Reference proteome</keyword>
<feature type="region of interest" description="Disordered" evidence="1">
    <location>
        <begin position="69"/>
        <end position="88"/>
    </location>
</feature>
<dbReference type="OrthoDB" id="2632987at2"/>
<feature type="compositionally biased region" description="Basic and acidic residues" evidence="1">
    <location>
        <begin position="25"/>
        <end position="45"/>
    </location>
</feature>
<protein>
    <submittedName>
        <fullName evidence="2">Uncharacterized protein</fullName>
    </submittedName>
</protein>
<dbReference type="AlphaFoldDB" id="A0A3D9S6R7"/>
<organism evidence="2 3">
    <name type="scientific">Paenibacillus taihuensis</name>
    <dbReference type="NCBI Taxonomy" id="1156355"/>
    <lineage>
        <taxon>Bacteria</taxon>
        <taxon>Bacillati</taxon>
        <taxon>Bacillota</taxon>
        <taxon>Bacilli</taxon>
        <taxon>Bacillales</taxon>
        <taxon>Paenibacillaceae</taxon>
        <taxon>Paenibacillus</taxon>
    </lineage>
</organism>
<dbReference type="EMBL" id="QTTN01000011">
    <property type="protein sequence ID" value="REE86115.1"/>
    <property type="molecule type" value="Genomic_DNA"/>
</dbReference>
<comment type="caution">
    <text evidence="2">The sequence shown here is derived from an EMBL/GenBank/DDBJ whole genome shotgun (WGS) entry which is preliminary data.</text>
</comment>
<evidence type="ECO:0000313" key="3">
    <source>
        <dbReference type="Proteomes" id="UP000256304"/>
    </source>
</evidence>
<feature type="region of interest" description="Disordered" evidence="1">
    <location>
        <begin position="25"/>
        <end position="53"/>
    </location>
</feature>
<dbReference type="Proteomes" id="UP000256304">
    <property type="component" value="Unassembled WGS sequence"/>
</dbReference>